<keyword evidence="5" id="KW-1185">Reference proteome</keyword>
<evidence type="ECO:0000313" key="5">
    <source>
        <dbReference type="Proteomes" id="UP000332933"/>
    </source>
</evidence>
<dbReference type="PANTHER" id="PTHR47447:SF17">
    <property type="entry name" value="OS12G0638900 PROTEIN"/>
    <property type="match status" value="1"/>
</dbReference>
<proteinExistence type="predicted"/>
<organism evidence="4 5">
    <name type="scientific">Aphanomyces stellatus</name>
    <dbReference type="NCBI Taxonomy" id="120398"/>
    <lineage>
        <taxon>Eukaryota</taxon>
        <taxon>Sar</taxon>
        <taxon>Stramenopiles</taxon>
        <taxon>Oomycota</taxon>
        <taxon>Saprolegniomycetes</taxon>
        <taxon>Saprolegniales</taxon>
        <taxon>Verrucalvaceae</taxon>
        <taxon>Aphanomyces</taxon>
    </lineage>
</organism>
<evidence type="ECO:0000256" key="1">
    <source>
        <dbReference type="ARBA" id="ARBA00022737"/>
    </source>
</evidence>
<feature type="coiled-coil region" evidence="2">
    <location>
        <begin position="44"/>
        <end position="71"/>
    </location>
</feature>
<dbReference type="AlphaFoldDB" id="A0A485K6M7"/>
<evidence type="ECO:0000313" key="3">
    <source>
        <dbReference type="EMBL" id="KAF0718730.1"/>
    </source>
</evidence>
<dbReference type="InterPro" id="IPR002885">
    <property type="entry name" value="PPR_rpt"/>
</dbReference>
<keyword evidence="1" id="KW-0677">Repeat</keyword>
<dbReference type="EMBL" id="CAADRA010000127">
    <property type="protein sequence ID" value="VFT78731.1"/>
    <property type="molecule type" value="Genomic_DNA"/>
</dbReference>
<accession>A0A485K6M7</accession>
<dbReference type="EMBL" id="VJMH01000127">
    <property type="protein sequence ID" value="KAF0718730.1"/>
    <property type="molecule type" value="Genomic_DNA"/>
</dbReference>
<protein>
    <submittedName>
        <fullName evidence="4">Aste57867_1515 protein</fullName>
    </submittedName>
</protein>
<dbReference type="OrthoDB" id="185373at2759"/>
<dbReference type="InterPro" id="IPR011990">
    <property type="entry name" value="TPR-like_helical_dom_sf"/>
</dbReference>
<keyword evidence="2" id="KW-0175">Coiled coil</keyword>
<sequence length="733" mass="82299">MLHRSSRGWSHATRTWQTQLGRCMSSMRPNGEPGSIERAVADATAALMLRLQEVEAENAQLKRALQEATKSFPTIDQTLSTSALHIASTSESLNEKESAAPANKQVDSAAEKKKLYGGMTQVQFFHRLMDCTRKYQLSSKLKAALESMPLLQMKWSHQEAPAILTCLVLLNRTDDAIKYARRWAGHLPVLRHFMIQAARTHCPELALALLSITAQTHPRAIDTFFYSCAIGACARGPLPFVASAHDLFWDMQDHRVPASEMTYGAVLIACGRLDDWRRAEEFCTVLDAEPERDAIYNSVIQQIGLFNNHEFTVRLFERALTHDIPLSERAHRVAISSCAKISRRDHALSLLDAFLDKIPTSSYSPLLFNSLISSYANLEPATSFDLFETMPQRDRDLFTYNSVLLACVHDRNLSRGLDLFRAMPMPYDVVTVCTMLQLCRTTKDVVRATEIYDEALVALGGPSTVLFEEYVETLVECDAYEAARVFYGANKDADAFHRTSKLLNLLLRASVHDLASAQAIFKDFAARPVPIASVSWNHLLAAHIAADDLANAEELLLRMQIRKSVTVFSYLQLMRAYYNKREFSNVTRVYDHFVSQRFHRTDFGLRNKPLHTPQTGLHILVSRARYAAGDYSAVLDMASSFNAPRLRFLADGAKRELVKQAVLAAEQLGDWQKCVQLYGDMVRNGCSDALAYEATVRAVAKAGEFEAALDVNGGDWYRNSERVSKGWFRDASD</sequence>
<reference evidence="4 5" key="1">
    <citation type="submission" date="2019-03" db="EMBL/GenBank/DDBJ databases">
        <authorList>
            <person name="Gaulin E."/>
            <person name="Dumas B."/>
        </authorList>
    </citation>
    <scope>NUCLEOTIDE SEQUENCE [LARGE SCALE GENOMIC DNA]</scope>
    <source>
        <strain evidence="4">CBS 568.67</strain>
    </source>
</reference>
<gene>
    <name evidence="4" type="primary">Aste57867_1515</name>
    <name evidence="3" type="ORF">As57867_001514</name>
    <name evidence="4" type="ORF">ASTE57867_1515</name>
</gene>
<dbReference type="Proteomes" id="UP000332933">
    <property type="component" value="Unassembled WGS sequence"/>
</dbReference>
<name>A0A485K6M7_9STRA</name>
<evidence type="ECO:0000313" key="4">
    <source>
        <dbReference type="EMBL" id="VFT78731.1"/>
    </source>
</evidence>
<dbReference type="Gene3D" id="1.25.40.10">
    <property type="entry name" value="Tetratricopeptide repeat domain"/>
    <property type="match status" value="3"/>
</dbReference>
<dbReference type="PANTHER" id="PTHR47447">
    <property type="entry name" value="OS03G0856100 PROTEIN"/>
    <property type="match status" value="1"/>
</dbReference>
<reference evidence="3" key="2">
    <citation type="submission" date="2019-06" db="EMBL/GenBank/DDBJ databases">
        <title>Genomics analysis of Aphanomyces spp. identifies a new class of oomycete effector associated with host adaptation.</title>
        <authorList>
            <person name="Gaulin E."/>
        </authorList>
    </citation>
    <scope>NUCLEOTIDE SEQUENCE</scope>
    <source>
        <strain evidence="3">CBS 578.67</strain>
    </source>
</reference>
<evidence type="ECO:0000256" key="2">
    <source>
        <dbReference type="SAM" id="Coils"/>
    </source>
</evidence>
<dbReference type="Pfam" id="PF01535">
    <property type="entry name" value="PPR"/>
    <property type="match status" value="3"/>
</dbReference>